<name>A0A085NHC2_9BILA</name>
<dbReference type="InterPro" id="IPR024129">
    <property type="entry name" value="Sphingomy_SMPD4"/>
</dbReference>
<dbReference type="GO" id="GO:0006685">
    <property type="term" value="P:sphingomyelin catabolic process"/>
    <property type="evidence" value="ECO:0007669"/>
    <property type="project" value="TreeGrafter"/>
</dbReference>
<dbReference type="Pfam" id="PF14724">
    <property type="entry name" value="mit_SMPDase"/>
    <property type="match status" value="2"/>
</dbReference>
<proteinExistence type="predicted"/>
<dbReference type="AlphaFoldDB" id="A0A085NHC2"/>
<reference evidence="6" key="1">
    <citation type="journal article" date="2014" name="Nat. Genet.">
        <title>Genome and transcriptome of the porcine whipworm Trichuris suis.</title>
        <authorList>
            <person name="Jex A.R."/>
            <person name="Nejsum P."/>
            <person name="Schwarz E.M."/>
            <person name="Hu L."/>
            <person name="Young N.D."/>
            <person name="Hall R.S."/>
            <person name="Korhonen P.K."/>
            <person name="Liao S."/>
            <person name="Thamsborg S."/>
            <person name="Xia J."/>
            <person name="Xu P."/>
            <person name="Wang S."/>
            <person name="Scheerlinck J.P."/>
            <person name="Hofmann A."/>
            <person name="Sternberg P.W."/>
            <person name="Wang J."/>
            <person name="Gasser R.B."/>
        </authorList>
    </citation>
    <scope>NUCLEOTIDE SEQUENCE [LARGE SCALE GENOMIC DNA]</scope>
    <source>
        <strain evidence="6">DCEP-RM93F</strain>
    </source>
</reference>
<feature type="non-terminal residue" evidence="6">
    <location>
        <position position="795"/>
    </location>
</feature>
<organism evidence="6">
    <name type="scientific">Trichuris suis</name>
    <name type="common">pig whipworm</name>
    <dbReference type="NCBI Taxonomy" id="68888"/>
    <lineage>
        <taxon>Eukaryota</taxon>
        <taxon>Metazoa</taxon>
        <taxon>Ecdysozoa</taxon>
        <taxon>Nematoda</taxon>
        <taxon>Enoplea</taxon>
        <taxon>Dorylaimia</taxon>
        <taxon>Trichinellida</taxon>
        <taxon>Trichuridae</taxon>
        <taxon>Trichuris</taxon>
    </lineage>
</organism>
<evidence type="ECO:0000256" key="5">
    <source>
        <dbReference type="SAM" id="Phobius"/>
    </source>
</evidence>
<dbReference type="PANTHER" id="PTHR12988">
    <property type="entry name" value="SPHINGOMYELIN PHOSPHODIESTERASE 4"/>
    <property type="match status" value="1"/>
</dbReference>
<sequence>MQNSFTQFNDLGLSRFDASSPQNLSCKPKASYFQSIFAPRGPTFPSLTGVNASSTSLSFPRTDFANVYTTPNAPAVLSDRVRHPAEDGQSRKSFGDFFTSALQELCTNIRRSLAEAGNVEQLADRFCVGLLQLFGKDSNLNLFTLDVDFDSDYELLHGFLKHNGVILNCADQLMRGLDVKFELSVEPTSADVVDLKPSYWKAARYERPVQSNCLNFNGFTSYEAYFFLFFWHVTKAKIAFVNEDSFSNAYISLLDDYLEHFLSVRSLVLALGPPVTGGYRAFLGGSPAFSNASLVSPHGLLNLSFYSNALESSGRPSGRVAYTELSWKATVFFNLLCDVWMCSPSGLQSAGIAPYKAFDICVITLLVRHVLQRLYKVVYGMQPMSDVLEFSGDTGAFEAGVLTRIFNFIQTLFQSWVSSSSFHYLLQLWLTAIQPWKYEDGKNGFGCREYTDKWASFLLKHRMVYKHFFWLTLKHFTYFKFTTARYVNMMHSVCKVYNNPAFIQVLKEHEMRTLMHASPGALADAIPMEEFFFGKQTQVTVRALLLNILRTERYLELQMQRSKSSRSRRSWWEVIVDFFSIDFDNDVDEARRMLVKLRFCRQTLSNLFQMDPTGLESLLSNEQQDDETDSLPDSILDQTGRLRLSPLGKEQVFNRFRQYPISRYPLAPSDLLPLRSDEFEFLFRLQRTVSAWLNAHFGEHFTRAYNTRGPVGWLAKCVLESPSEVTMRNTPVLTRHVDDLPVRISLRRFASVRTMGTIVVVGCLFSYFGVRRFMDFYVILYSVIIILLIMAFRNL</sequence>
<evidence type="ECO:0000256" key="1">
    <source>
        <dbReference type="ARBA" id="ARBA00004167"/>
    </source>
</evidence>
<dbReference type="PANTHER" id="PTHR12988:SF6">
    <property type="entry name" value="SPHINGOMYELIN PHOSPHODIESTERASE 4"/>
    <property type="match status" value="1"/>
</dbReference>
<evidence type="ECO:0008006" key="7">
    <source>
        <dbReference type="Google" id="ProtNLM"/>
    </source>
</evidence>
<comment type="subcellular location">
    <subcellularLocation>
        <location evidence="1">Membrane</location>
        <topology evidence="1">Single-pass membrane protein</topology>
    </subcellularLocation>
</comment>
<evidence type="ECO:0000256" key="3">
    <source>
        <dbReference type="ARBA" id="ARBA00022989"/>
    </source>
</evidence>
<evidence type="ECO:0000256" key="4">
    <source>
        <dbReference type="ARBA" id="ARBA00023136"/>
    </source>
</evidence>
<dbReference type="GO" id="GO:0046513">
    <property type="term" value="P:ceramide biosynthetic process"/>
    <property type="evidence" value="ECO:0007669"/>
    <property type="project" value="TreeGrafter"/>
</dbReference>
<dbReference type="EMBL" id="KL367500">
    <property type="protein sequence ID" value="KFD68868.1"/>
    <property type="molecule type" value="Genomic_DNA"/>
</dbReference>
<keyword evidence="3 5" id="KW-1133">Transmembrane helix</keyword>
<feature type="transmembrane region" description="Helical" evidence="5">
    <location>
        <begin position="776"/>
        <end position="792"/>
    </location>
</feature>
<evidence type="ECO:0000256" key="2">
    <source>
        <dbReference type="ARBA" id="ARBA00022692"/>
    </source>
</evidence>
<dbReference type="GO" id="GO:0016020">
    <property type="term" value="C:membrane"/>
    <property type="evidence" value="ECO:0007669"/>
    <property type="project" value="UniProtKB-SubCell"/>
</dbReference>
<keyword evidence="2 5" id="KW-0812">Transmembrane</keyword>
<dbReference type="GO" id="GO:0046475">
    <property type="term" value="P:glycerophospholipid catabolic process"/>
    <property type="evidence" value="ECO:0007669"/>
    <property type="project" value="TreeGrafter"/>
</dbReference>
<dbReference type="Proteomes" id="UP000030758">
    <property type="component" value="Unassembled WGS sequence"/>
</dbReference>
<feature type="transmembrane region" description="Helical" evidence="5">
    <location>
        <begin position="750"/>
        <end position="770"/>
    </location>
</feature>
<keyword evidence="4 5" id="KW-0472">Membrane</keyword>
<evidence type="ECO:0000313" key="6">
    <source>
        <dbReference type="EMBL" id="KFD68868.1"/>
    </source>
</evidence>
<protein>
    <recommendedName>
        <fullName evidence="7">Sphingomyelin phosphodiesterase 4</fullName>
    </recommendedName>
</protein>
<gene>
    <name evidence="6" type="ORF">M514_10028</name>
</gene>
<dbReference type="GO" id="GO:0050290">
    <property type="term" value="F:sphingomyelin phosphodiesterase D activity"/>
    <property type="evidence" value="ECO:0007669"/>
    <property type="project" value="InterPro"/>
</dbReference>
<accession>A0A085NHC2</accession>